<dbReference type="PANTHER" id="PTHR30537">
    <property type="entry name" value="HTH-TYPE TRANSCRIPTIONAL REGULATOR"/>
    <property type="match status" value="1"/>
</dbReference>
<dbReference type="Pfam" id="PF03466">
    <property type="entry name" value="LysR_substrate"/>
    <property type="match status" value="1"/>
</dbReference>
<dbReference type="FunFam" id="3.40.190.290:FF:000001">
    <property type="entry name" value="Transcriptional regulator, LysR family"/>
    <property type="match status" value="1"/>
</dbReference>
<reference evidence="6 7" key="1">
    <citation type="submission" date="2017-06" db="EMBL/GenBank/DDBJ databases">
        <authorList>
            <person name="Kim H.J."/>
            <person name="Triplett B.A."/>
        </authorList>
    </citation>
    <scope>NUCLEOTIDE SEQUENCE [LARGE SCALE GENOMIC DNA]</scope>
    <source>
        <strain evidence="6 7">DSM 14713</strain>
    </source>
</reference>
<dbReference type="AlphaFoldDB" id="A0A250I7V8"/>
<keyword evidence="3" id="KW-0238">DNA-binding</keyword>
<dbReference type="Proteomes" id="UP000217289">
    <property type="component" value="Chromosome"/>
</dbReference>
<dbReference type="InterPro" id="IPR000847">
    <property type="entry name" value="LysR_HTH_N"/>
</dbReference>
<keyword evidence="2" id="KW-0805">Transcription regulation</keyword>
<dbReference type="InterPro" id="IPR036388">
    <property type="entry name" value="WH-like_DNA-bd_sf"/>
</dbReference>
<dbReference type="GO" id="GO:0006351">
    <property type="term" value="P:DNA-templated transcription"/>
    <property type="evidence" value="ECO:0007669"/>
    <property type="project" value="TreeGrafter"/>
</dbReference>
<organism evidence="6 7">
    <name type="scientific">Melittangium boletus DSM 14713</name>
    <dbReference type="NCBI Taxonomy" id="1294270"/>
    <lineage>
        <taxon>Bacteria</taxon>
        <taxon>Pseudomonadati</taxon>
        <taxon>Myxococcota</taxon>
        <taxon>Myxococcia</taxon>
        <taxon>Myxococcales</taxon>
        <taxon>Cystobacterineae</taxon>
        <taxon>Archangiaceae</taxon>
        <taxon>Melittangium</taxon>
    </lineage>
</organism>
<keyword evidence="7" id="KW-1185">Reference proteome</keyword>
<dbReference type="RefSeq" id="WP_095976065.1">
    <property type="nucleotide sequence ID" value="NZ_CP022163.1"/>
</dbReference>
<dbReference type="SUPFAM" id="SSF53850">
    <property type="entry name" value="Periplasmic binding protein-like II"/>
    <property type="match status" value="1"/>
</dbReference>
<dbReference type="CDD" id="cd08422">
    <property type="entry name" value="PBP2_CrgA_like"/>
    <property type="match status" value="1"/>
</dbReference>
<dbReference type="FunFam" id="1.10.10.10:FF:000001">
    <property type="entry name" value="LysR family transcriptional regulator"/>
    <property type="match status" value="1"/>
</dbReference>
<dbReference type="PANTHER" id="PTHR30537:SF35">
    <property type="entry name" value="TRANSCRIPTIONAL REGULATORY PROTEIN"/>
    <property type="match status" value="1"/>
</dbReference>
<evidence type="ECO:0000256" key="2">
    <source>
        <dbReference type="ARBA" id="ARBA00023015"/>
    </source>
</evidence>
<dbReference type="GO" id="GO:0003700">
    <property type="term" value="F:DNA-binding transcription factor activity"/>
    <property type="evidence" value="ECO:0007669"/>
    <property type="project" value="InterPro"/>
</dbReference>
<dbReference type="GO" id="GO:0043565">
    <property type="term" value="F:sequence-specific DNA binding"/>
    <property type="evidence" value="ECO:0007669"/>
    <property type="project" value="TreeGrafter"/>
</dbReference>
<feature type="domain" description="HTH lysR-type" evidence="5">
    <location>
        <begin position="1"/>
        <end position="59"/>
    </location>
</feature>
<dbReference type="Gene3D" id="3.40.190.290">
    <property type="match status" value="1"/>
</dbReference>
<evidence type="ECO:0000256" key="1">
    <source>
        <dbReference type="ARBA" id="ARBA00009437"/>
    </source>
</evidence>
<sequence length="305" mass="34367">MDVFQAMRVFAKVVELEGFSRAAERLGISATAASRQVADLEARLGVRLLHRTTRRLYLTDSGRSYYERCAQILNDVDEAELAIASAAENPRGLLRVAAPVSFGIRHLTPLFLDYMARYPEVKLDVSLADRMVDMVEEGYDLALRITHELKTTLVARPLAVMRLAVCAAPAYLERHGIPRTPEDLRHHECLCYTYDAVRGSWEFEGPTGRVRVSVQGSFSTNNGDSLRAAALAGRGIIQEPTFQVGEDLRTGRLLRLLPEYPVPSLTLYAVYPSRRHLSPKVRTFIDFLVEHIAEPLPWDAWMRSR</sequence>
<gene>
    <name evidence="6" type="ORF">MEBOL_000680</name>
</gene>
<dbReference type="EMBL" id="CP022163">
    <property type="protein sequence ID" value="ATB27242.1"/>
    <property type="molecule type" value="Genomic_DNA"/>
</dbReference>
<evidence type="ECO:0000313" key="7">
    <source>
        <dbReference type="Proteomes" id="UP000217289"/>
    </source>
</evidence>
<evidence type="ECO:0000256" key="3">
    <source>
        <dbReference type="ARBA" id="ARBA00023125"/>
    </source>
</evidence>
<comment type="similarity">
    <text evidence="1">Belongs to the LysR transcriptional regulatory family.</text>
</comment>
<name>A0A250I7V8_9BACT</name>
<accession>A0A250I7V8</accession>
<proteinExistence type="inferred from homology"/>
<dbReference type="InterPro" id="IPR005119">
    <property type="entry name" value="LysR_subst-bd"/>
</dbReference>
<dbReference type="SUPFAM" id="SSF46785">
    <property type="entry name" value="Winged helix' DNA-binding domain"/>
    <property type="match status" value="1"/>
</dbReference>
<dbReference type="Gene3D" id="1.10.10.10">
    <property type="entry name" value="Winged helix-like DNA-binding domain superfamily/Winged helix DNA-binding domain"/>
    <property type="match status" value="1"/>
</dbReference>
<evidence type="ECO:0000256" key="4">
    <source>
        <dbReference type="ARBA" id="ARBA00023163"/>
    </source>
</evidence>
<dbReference type="InterPro" id="IPR058163">
    <property type="entry name" value="LysR-type_TF_proteobact-type"/>
</dbReference>
<protein>
    <submittedName>
        <fullName evidence="6">LysR family transcriptional regulator</fullName>
    </submittedName>
</protein>
<evidence type="ECO:0000313" key="6">
    <source>
        <dbReference type="EMBL" id="ATB27242.1"/>
    </source>
</evidence>
<keyword evidence="4" id="KW-0804">Transcription</keyword>
<dbReference type="PRINTS" id="PR00039">
    <property type="entry name" value="HTHLYSR"/>
</dbReference>
<dbReference type="InterPro" id="IPR036390">
    <property type="entry name" value="WH_DNA-bd_sf"/>
</dbReference>
<dbReference type="KEGG" id="mbd:MEBOL_000680"/>
<evidence type="ECO:0000259" key="5">
    <source>
        <dbReference type="PROSITE" id="PS50931"/>
    </source>
</evidence>
<dbReference type="PROSITE" id="PS50931">
    <property type="entry name" value="HTH_LYSR"/>
    <property type="match status" value="1"/>
</dbReference>
<dbReference type="Pfam" id="PF00126">
    <property type="entry name" value="HTH_1"/>
    <property type="match status" value="1"/>
</dbReference>
<dbReference type="OrthoDB" id="5416547at2"/>